<sequence length="350" mass="39631">MPTQRITHHKADMKPRNDTDKAPPDAKRDSVPENSHADTADELDSMSREVGDSLQHTRALFIQDLVTILVIYTASLFIGHHFLVSLFFMLLLGLAAEMRLQNMKQNFEKAITAIRLGYDATIENGNATMKVCFEGNEAIKDLAQSSLDTVFDSQKALYKSSEAFAQLKAIRERDVLILRKQANEMRLGCFQVYLSIYEGLIDVIEQIVEKVKTTAQPRVKGTKRNSNNRNEGFQNNLIHPLEGVAAELKQRQWTTKNQIAVAEKIKAILERDGLLPDEIDRLTKEAECDIQHSQDASLLRRPTDPHAPDTGVSSSSLSMDMDGKLERHYEDLDKWFQGLHDRPIVEEEDS</sequence>
<evidence type="ECO:0000256" key="1">
    <source>
        <dbReference type="SAM" id="MobiDB-lite"/>
    </source>
</evidence>
<dbReference type="EMBL" id="KV441492">
    <property type="protein sequence ID" value="OAG15794.1"/>
    <property type="molecule type" value="Genomic_DNA"/>
</dbReference>
<dbReference type="KEGG" id="aalt:CC77DRAFT_1053924"/>
<accession>A0A177D7V3</accession>
<dbReference type="Proteomes" id="UP000077248">
    <property type="component" value="Unassembled WGS sequence"/>
</dbReference>
<proteinExistence type="predicted"/>
<keyword evidence="2" id="KW-0812">Transmembrane</keyword>
<feature type="region of interest" description="Disordered" evidence="1">
    <location>
        <begin position="1"/>
        <end position="48"/>
    </location>
</feature>
<organism evidence="3 4">
    <name type="scientific">Alternaria alternata</name>
    <name type="common">Alternaria rot fungus</name>
    <name type="synonym">Torula alternata</name>
    <dbReference type="NCBI Taxonomy" id="5599"/>
    <lineage>
        <taxon>Eukaryota</taxon>
        <taxon>Fungi</taxon>
        <taxon>Dikarya</taxon>
        <taxon>Ascomycota</taxon>
        <taxon>Pezizomycotina</taxon>
        <taxon>Dothideomycetes</taxon>
        <taxon>Pleosporomycetidae</taxon>
        <taxon>Pleosporales</taxon>
        <taxon>Pleosporineae</taxon>
        <taxon>Pleosporaceae</taxon>
        <taxon>Alternaria</taxon>
        <taxon>Alternaria sect. Alternaria</taxon>
        <taxon>Alternaria alternata complex</taxon>
    </lineage>
</organism>
<evidence type="ECO:0000313" key="3">
    <source>
        <dbReference type="EMBL" id="OAG15794.1"/>
    </source>
</evidence>
<gene>
    <name evidence="3" type="ORF">CC77DRAFT_1053924</name>
</gene>
<dbReference type="RefSeq" id="XP_018381215.1">
    <property type="nucleotide sequence ID" value="XM_018527770.1"/>
</dbReference>
<keyword evidence="2" id="KW-0472">Membrane</keyword>
<feature type="compositionally biased region" description="Basic and acidic residues" evidence="1">
    <location>
        <begin position="9"/>
        <end position="48"/>
    </location>
</feature>
<feature type="transmembrane region" description="Helical" evidence="2">
    <location>
        <begin position="69"/>
        <end position="95"/>
    </location>
</feature>
<keyword evidence="4" id="KW-1185">Reference proteome</keyword>
<evidence type="ECO:0000313" key="4">
    <source>
        <dbReference type="Proteomes" id="UP000077248"/>
    </source>
</evidence>
<name>A0A177D7V3_ALTAL</name>
<dbReference type="VEuPathDB" id="FungiDB:CC77DRAFT_1053924"/>
<keyword evidence="2" id="KW-1133">Transmembrane helix</keyword>
<protein>
    <submittedName>
        <fullName evidence="3">Uncharacterized protein</fullName>
    </submittedName>
</protein>
<dbReference type="GeneID" id="29113364"/>
<dbReference type="AlphaFoldDB" id="A0A177D7V3"/>
<reference evidence="3 4" key="1">
    <citation type="submission" date="2016-05" db="EMBL/GenBank/DDBJ databases">
        <title>Comparative analysis of secretome profiles of manganese(II)-oxidizing ascomycete fungi.</title>
        <authorList>
            <consortium name="DOE Joint Genome Institute"/>
            <person name="Zeiner C.A."/>
            <person name="Purvine S.O."/>
            <person name="Zink E.M."/>
            <person name="Wu S."/>
            <person name="Pasa-Tolic L."/>
            <person name="Chaput D.L."/>
            <person name="Haridas S."/>
            <person name="Grigoriev I.V."/>
            <person name="Santelli C.M."/>
            <person name="Hansel C.M."/>
        </authorList>
    </citation>
    <scope>NUCLEOTIDE SEQUENCE [LARGE SCALE GENOMIC DNA]</scope>
    <source>
        <strain evidence="3 4">SRC1lrK2f</strain>
    </source>
</reference>
<feature type="region of interest" description="Disordered" evidence="1">
    <location>
        <begin position="293"/>
        <end position="322"/>
    </location>
</feature>
<evidence type="ECO:0000256" key="2">
    <source>
        <dbReference type="SAM" id="Phobius"/>
    </source>
</evidence>